<evidence type="ECO:0000259" key="1">
    <source>
        <dbReference type="Pfam" id="PF20276"/>
    </source>
</evidence>
<dbReference type="AlphaFoldDB" id="A0A4R1LWK7"/>
<proteinExistence type="predicted"/>
<dbReference type="OrthoDB" id="9149748at2"/>
<comment type="caution">
    <text evidence="2">The sequence shown here is derived from an EMBL/GenBank/DDBJ whole genome shotgun (WGS) entry which is preliminary data.</text>
</comment>
<protein>
    <recommendedName>
        <fullName evidence="1">ABC-three component systems C-terminal domain-containing protein</fullName>
    </recommendedName>
</protein>
<dbReference type="Proteomes" id="UP000294616">
    <property type="component" value="Unassembled WGS sequence"/>
</dbReference>
<accession>A0A4R1LWK7</accession>
<dbReference type="EMBL" id="SMGO01000002">
    <property type="protein sequence ID" value="TCK82910.1"/>
    <property type="molecule type" value="Genomic_DNA"/>
</dbReference>
<feature type="domain" description="ABC-three component systems C-terminal" evidence="1">
    <location>
        <begin position="119"/>
        <end position="349"/>
    </location>
</feature>
<organism evidence="2 3">
    <name type="scientific">Albibacterium bauzanense</name>
    <dbReference type="NCBI Taxonomy" id="653929"/>
    <lineage>
        <taxon>Bacteria</taxon>
        <taxon>Pseudomonadati</taxon>
        <taxon>Bacteroidota</taxon>
        <taxon>Sphingobacteriia</taxon>
        <taxon>Sphingobacteriales</taxon>
        <taxon>Sphingobacteriaceae</taxon>
        <taxon>Albibacterium</taxon>
    </lineage>
</organism>
<dbReference type="RefSeq" id="WP_132223161.1">
    <property type="nucleotide sequence ID" value="NZ_SMGO01000002.1"/>
</dbReference>
<keyword evidence="3" id="KW-1185">Reference proteome</keyword>
<sequence length="401" mass="46646">MSNRNATASWSGYSHQGQVGLLIALRTLQRNGIDLNTHFVQFETHEDVAVYEEPVGGPRTYLTVHQVKAYYSAANIYKSTYHGVLNGDFEPGNERYLHTAVGIGDWDTSATTNNNGVLRYAYTATQNHCGTTEIEEFIKTELSTILNASQPVIDEVYYRLSFELDHRIRMEHQKVHKYLFDIKFSLLEIDQLIRSTETFTKKDIYDCRKLFYETYIYVIHNANLTQDRIDKIHDNIIRQINNLDDSNFLMFLQRMNLNETPENLKKTQIYYNKEGLKQVFFKMIIEIIDTDPVLIENIVKFNKDTEASKFTLTAIIAEEEEKLTVVENILTNLKSQNLLWENHSLINRNIEIELINRNPAIFMVATPEQKDDDNDKFMFFANSKLVKREDALLKLNNGNNN</sequence>
<reference evidence="2 3" key="1">
    <citation type="submission" date="2019-03" db="EMBL/GenBank/DDBJ databases">
        <title>Genomic Encyclopedia of Archaeal and Bacterial Type Strains, Phase II (KMG-II): from individual species to whole genera.</title>
        <authorList>
            <person name="Goeker M."/>
        </authorList>
    </citation>
    <scope>NUCLEOTIDE SEQUENCE [LARGE SCALE GENOMIC DNA]</scope>
    <source>
        <strain evidence="2 3">DSM 22554</strain>
    </source>
</reference>
<gene>
    <name evidence="2" type="ORF">C8N28_1496</name>
</gene>
<evidence type="ECO:0000313" key="3">
    <source>
        <dbReference type="Proteomes" id="UP000294616"/>
    </source>
</evidence>
<dbReference type="InterPro" id="IPR046920">
    <property type="entry name" value="ABC-3C_CTD1"/>
</dbReference>
<evidence type="ECO:0000313" key="2">
    <source>
        <dbReference type="EMBL" id="TCK82910.1"/>
    </source>
</evidence>
<dbReference type="Pfam" id="PF20276">
    <property type="entry name" value="CTD1"/>
    <property type="match status" value="1"/>
</dbReference>
<name>A0A4R1LWK7_9SPHI</name>